<dbReference type="Pfam" id="PF10342">
    <property type="entry name" value="Kre9_KNH"/>
    <property type="match status" value="1"/>
</dbReference>
<keyword evidence="8" id="KW-1185">Reference proteome</keyword>
<keyword evidence="3 4" id="KW-0732">Signal</keyword>
<evidence type="ECO:0000256" key="2">
    <source>
        <dbReference type="ARBA" id="ARBA00006816"/>
    </source>
</evidence>
<dbReference type="STRING" id="45286.A0A109UVT8"/>
<feature type="chain" id="PRO_5007141010" evidence="4">
    <location>
        <begin position="25"/>
        <end position="279"/>
    </location>
</feature>
<dbReference type="AlphaFoldDB" id="A0A109UVT8"/>
<dbReference type="PANTHER" id="PTHR28154">
    <property type="entry name" value="CELL WALL SYNTHESIS PROTEIN KNH1-RELATED"/>
    <property type="match status" value="1"/>
</dbReference>
<comment type="similarity">
    <text evidence="2">Belongs to the KRE9/KNH1 family.</text>
</comment>
<dbReference type="Proteomes" id="UP000243052">
    <property type="component" value="Chromosome ii"/>
</dbReference>
<feature type="domain" description="Yeast cell wall synthesis Kre9/Knh1-like N-terminal" evidence="6">
    <location>
        <begin position="31"/>
        <end position="130"/>
    </location>
</feature>
<feature type="signal peptide" evidence="4">
    <location>
        <begin position="1"/>
        <end position="24"/>
    </location>
</feature>
<dbReference type="GO" id="GO:0031505">
    <property type="term" value="P:fungal-type cell wall organization"/>
    <property type="evidence" value="ECO:0007669"/>
    <property type="project" value="TreeGrafter"/>
</dbReference>
<proteinExistence type="inferred from homology"/>
<dbReference type="RefSeq" id="XP_017985502.1">
    <property type="nucleotide sequence ID" value="XM_018130402.1"/>
</dbReference>
<evidence type="ECO:0000256" key="4">
    <source>
        <dbReference type="SAM" id="SignalP"/>
    </source>
</evidence>
<dbReference type="PANTHER" id="PTHR28154:SF1">
    <property type="entry name" value="CELL WALL SYNTHESIS PROTEIN KNH1-RELATED"/>
    <property type="match status" value="1"/>
</dbReference>
<dbReference type="GO" id="GO:0006078">
    <property type="term" value="P:(1-&gt;6)-beta-D-glucan biosynthetic process"/>
    <property type="evidence" value="ECO:0007669"/>
    <property type="project" value="InterPro"/>
</dbReference>
<evidence type="ECO:0000313" key="8">
    <source>
        <dbReference type="Proteomes" id="UP000243052"/>
    </source>
</evidence>
<sequence length="279" mass="30225">MKVLGHVISTILLTICTLLEPVLSDVRLTAPSSGKSFSPSGGMVTIEVTWDDDGNDPAIGNIQELTFTLMTGTNDNIQRVAALGKVEGEKIREEKYAATFPSTVGKSGFYFIQLYAKADGSATIHYTPRFLLQSMTGTLDASSTGTEPPPPPEVVHDNPGDISKSFSIPYTLQTGRTRFAPMQLQPKAKVTATHWNQRFPSSQVSYYSSINQGLSQLTTITPGWSYNIPSVWNLATPAPFPADNGAWYEAQSRLSLLPRKINAAHIRAAQMMATATASP</sequence>
<name>A0A109UVT8_9SACH</name>
<evidence type="ECO:0000256" key="3">
    <source>
        <dbReference type="ARBA" id="ARBA00022729"/>
    </source>
</evidence>
<protein>
    <submittedName>
        <fullName evidence="7">HBL396Cp</fullName>
    </submittedName>
</protein>
<gene>
    <name evidence="7" type="ORF">AW171_hschr29</name>
</gene>
<evidence type="ECO:0000259" key="6">
    <source>
        <dbReference type="Pfam" id="PF10342"/>
    </source>
</evidence>
<evidence type="ECO:0000256" key="1">
    <source>
        <dbReference type="ARBA" id="ARBA00004010"/>
    </source>
</evidence>
<dbReference type="InterPro" id="IPR018466">
    <property type="entry name" value="Kre9/Knh1-like_N"/>
</dbReference>
<comment type="function">
    <text evidence="1">Involved in cell wall beta(1-&gt;6) glucan synthesis.</text>
</comment>
<dbReference type="GO" id="GO:0042546">
    <property type="term" value="P:cell wall biogenesis"/>
    <property type="evidence" value="ECO:0007669"/>
    <property type="project" value="InterPro"/>
</dbReference>
<dbReference type="GeneID" id="28722549"/>
<dbReference type="GO" id="GO:0005576">
    <property type="term" value="C:extracellular region"/>
    <property type="evidence" value="ECO:0007669"/>
    <property type="project" value="TreeGrafter"/>
</dbReference>
<dbReference type="InterPro" id="IPR008659">
    <property type="entry name" value="Kre9/Knh1_C"/>
</dbReference>
<dbReference type="InterPro" id="IPR045328">
    <property type="entry name" value="Kre9/Knh1"/>
</dbReference>
<accession>A0A109UVT8</accession>
<evidence type="ECO:0000313" key="7">
    <source>
        <dbReference type="EMBL" id="AMD18506.1"/>
    </source>
</evidence>
<reference evidence="7 8" key="1">
    <citation type="submission" date="2016-01" db="EMBL/GenBank/DDBJ databases">
        <title>Genome sequence of the yeast Holleya sinecauda.</title>
        <authorList>
            <person name="Dietrich F.S."/>
        </authorList>
    </citation>
    <scope>NUCLEOTIDE SEQUENCE [LARGE SCALE GENOMIC DNA]</scope>
    <source>
        <strain evidence="7 8">ATCC 58844</strain>
    </source>
</reference>
<dbReference type="EMBL" id="CP014242">
    <property type="protein sequence ID" value="AMD18506.1"/>
    <property type="molecule type" value="Genomic_DNA"/>
</dbReference>
<organism evidence="7 8">
    <name type="scientific">Eremothecium sinecaudum</name>
    <dbReference type="NCBI Taxonomy" id="45286"/>
    <lineage>
        <taxon>Eukaryota</taxon>
        <taxon>Fungi</taxon>
        <taxon>Dikarya</taxon>
        <taxon>Ascomycota</taxon>
        <taxon>Saccharomycotina</taxon>
        <taxon>Saccharomycetes</taxon>
        <taxon>Saccharomycetales</taxon>
        <taxon>Saccharomycetaceae</taxon>
        <taxon>Eremothecium</taxon>
    </lineage>
</organism>
<evidence type="ECO:0000259" key="5">
    <source>
        <dbReference type="Pfam" id="PF05390"/>
    </source>
</evidence>
<feature type="domain" description="Yeast cell wall synthesis Kre9/Knh1 C-terminal" evidence="5">
    <location>
        <begin position="163"/>
        <end position="262"/>
    </location>
</feature>
<dbReference type="OrthoDB" id="2432613at2759"/>
<dbReference type="Pfam" id="PF05390">
    <property type="entry name" value="Kre9_KNH1_C"/>
    <property type="match status" value="1"/>
</dbReference>